<dbReference type="InterPro" id="IPR023405">
    <property type="entry name" value="Topo_IA_core_domain"/>
</dbReference>
<dbReference type="Pfam" id="PF01751">
    <property type="entry name" value="Toprim"/>
    <property type="match status" value="1"/>
</dbReference>
<dbReference type="Gene3D" id="3.40.50.140">
    <property type="match status" value="1"/>
</dbReference>
<keyword evidence="2" id="KW-0614">Plasmid</keyword>
<proteinExistence type="predicted"/>
<evidence type="ECO:0000313" key="2">
    <source>
        <dbReference type="EMBL" id="WAT93742.1"/>
    </source>
</evidence>
<protein>
    <submittedName>
        <fullName evidence="2">Toprim domain-containing protein</fullName>
    </submittedName>
</protein>
<evidence type="ECO:0000313" key="3">
    <source>
        <dbReference type="Proteomes" id="UP001156560"/>
    </source>
</evidence>
<organism evidence="2 3">
    <name type="scientific">Vibrio parahaemolyticus</name>
    <dbReference type="NCBI Taxonomy" id="670"/>
    <lineage>
        <taxon>Bacteria</taxon>
        <taxon>Pseudomonadati</taxon>
        <taxon>Pseudomonadota</taxon>
        <taxon>Gammaproteobacteria</taxon>
        <taxon>Vibrionales</taxon>
        <taxon>Vibrionaceae</taxon>
        <taxon>Vibrio</taxon>
    </lineage>
</organism>
<feature type="domain" description="Toprim" evidence="1">
    <location>
        <begin position="3"/>
        <end position="95"/>
    </location>
</feature>
<gene>
    <name evidence="2" type="ORF">O1Q84_25820</name>
</gene>
<dbReference type="EMBL" id="CP114196">
    <property type="protein sequence ID" value="WAT93742.1"/>
    <property type="molecule type" value="Genomic_DNA"/>
</dbReference>
<sequence length="439" mass="48769">MNLILVESSLKSKQVNLALGALGIQEEFTCGFTMGRVFDFKVGDPSLKWSPRNSDVYQYLSTQIQRSDNVIAMTDADEQGEYIAYQLQTIANQYGRSLVKADLSELSPLGIKTALSKVRPINLDVVAQAHTERLLNLKVANYGINQGIGPTSIHKLMVASHLMDTPTLNVATFLDDESSVKALTYNTSLKSAESELVEVPTKPPSTLNIYQNVAIHYDTPVCDIANNLQDLYQSGKLSYGRVTENYWYPSAENSVEDTLSELCVAIDMERFAALTERNQAHSAIYVVDHRSVYSKHSEIEMVTEFTKSALGLSDKKTYLADAGGPILSTEELVQPGLKRSSPDIQILQSLNELGLYKPSTSPTLCSSLSSAFYINSQLNKEALKFQFSITKRLFPSLLEHIEMRQNPITQQVNHKVDGTELTITNNMANTLFDNLTMSR</sequence>
<accession>A0AA47JMT6</accession>
<dbReference type="Proteomes" id="UP001156560">
    <property type="component" value="Plasmid pHLA"/>
</dbReference>
<dbReference type="SUPFAM" id="SSF56712">
    <property type="entry name" value="Prokaryotic type I DNA topoisomerase"/>
    <property type="match status" value="1"/>
</dbReference>
<dbReference type="RefSeq" id="WP_054574955.1">
    <property type="nucleotide sequence ID" value="NZ_CP114196.1"/>
</dbReference>
<geneLocation type="plasmid" evidence="2 3">
    <name>pHLA</name>
</geneLocation>
<name>A0AA47JMT6_VIBPH</name>
<evidence type="ECO:0000259" key="1">
    <source>
        <dbReference type="Pfam" id="PF01751"/>
    </source>
</evidence>
<reference evidence="2" key="1">
    <citation type="submission" date="2022-12" db="EMBL/GenBank/DDBJ databases">
        <title>Vibrio parahaemolyticus become highly virulent by producing novel Tc toxins.</title>
        <authorList>
            <person name="Yang F."/>
            <person name="You Y."/>
            <person name="Lai Q."/>
            <person name="Xu L."/>
            <person name="Li F."/>
        </authorList>
    </citation>
    <scope>NUCLEOTIDE SEQUENCE</scope>
    <source>
        <strain evidence="2">Vp-HL-202005</strain>
        <plasmid evidence="2">pHLA</plasmid>
    </source>
</reference>
<dbReference type="AlphaFoldDB" id="A0AA47JMT6"/>
<dbReference type="InterPro" id="IPR006171">
    <property type="entry name" value="TOPRIM_dom"/>
</dbReference>